<keyword evidence="1" id="KW-0472">Membrane</keyword>
<feature type="transmembrane region" description="Helical" evidence="1">
    <location>
        <begin position="81"/>
        <end position="103"/>
    </location>
</feature>
<feature type="transmembrane region" description="Helical" evidence="1">
    <location>
        <begin position="442"/>
        <end position="461"/>
    </location>
</feature>
<dbReference type="Proteomes" id="UP000295184">
    <property type="component" value="Unassembled WGS sequence"/>
</dbReference>
<dbReference type="EMBL" id="SLUM01000009">
    <property type="protein sequence ID" value="TCL57767.1"/>
    <property type="molecule type" value="Genomic_DNA"/>
</dbReference>
<sequence>MLSIVGNLFMLVLTAVLLASLLKRSFAHTLPLVLTMGSLLIYLFTAVGEKEFMTLPMVLVPLALLWWLRKTKQGWSFSLRGLGPVFWAFLLALIPALLCTGHLQLTIFDDVAHWGLFTRQMCGIDQFPNAAQSASTFSDYPPGIQMLTVLLYQGARDVPDAPGLFTGQLVWYIGLTLPLFEAIQWTKSRWKNILLVLGQAAFLLIFPAYFTKYHQMSLVVEPVMALLLGWALLTAWRSPNPTLIDLVSVSGALSLLIISKSTGPLYAFTGMAAVAVLWWRPLRALFAKGASRWARLLALGAAAAPPAFWLSWQLLCRLKGTSSYFSQDVAGGAYSPANLLEFFTGSGEAGPVIRHYLECFCLSPLNRGLGLSALGFLLVFAVMVWLLGRLCPERRAVLRRAALLLTAVFLIYAVMLCYSYLYLFDPDEAQQLAAYHRYIMPLPTAMIYWGLGALSVFCPMLNTAKRRLAAGALAAASLVFCVNWVAATELVPGLFLQHRQLDAEEAQWAKEENELEPVRQAFFDLLRQNETGILILTQQPQWGHYSRLYKYYLLPGRTLALNPVEYGDSETMRSRYEQWAGEETGLRMVYCAADGEEVAQSIGLTDEAGNPLRANTVYCLKVDGTLSWFQDLPAPATA</sequence>
<feature type="transmembrane region" description="Helical" evidence="1">
    <location>
        <begin position="402"/>
        <end position="422"/>
    </location>
</feature>
<evidence type="ECO:0000313" key="3">
    <source>
        <dbReference type="Proteomes" id="UP000295184"/>
    </source>
</evidence>
<evidence type="ECO:0000313" key="2">
    <source>
        <dbReference type="EMBL" id="TCL57767.1"/>
    </source>
</evidence>
<proteinExistence type="predicted"/>
<organism evidence="2 3">
    <name type="scientific">Allofournierella massiliensis</name>
    <dbReference type="NCBI Taxonomy" id="1650663"/>
    <lineage>
        <taxon>Bacteria</taxon>
        <taxon>Bacillati</taxon>
        <taxon>Bacillota</taxon>
        <taxon>Clostridia</taxon>
        <taxon>Eubacteriales</taxon>
        <taxon>Oscillospiraceae</taxon>
        <taxon>Allofournierella</taxon>
    </lineage>
</organism>
<evidence type="ECO:0008006" key="4">
    <source>
        <dbReference type="Google" id="ProtNLM"/>
    </source>
</evidence>
<evidence type="ECO:0000256" key="1">
    <source>
        <dbReference type="SAM" id="Phobius"/>
    </source>
</evidence>
<feature type="transmembrane region" description="Helical" evidence="1">
    <location>
        <begin position="192"/>
        <end position="210"/>
    </location>
</feature>
<feature type="transmembrane region" description="Helical" evidence="1">
    <location>
        <begin position="294"/>
        <end position="315"/>
    </location>
</feature>
<keyword evidence="1" id="KW-0812">Transmembrane</keyword>
<dbReference type="RefSeq" id="WP_058963591.1">
    <property type="nucleotide sequence ID" value="NZ_CABKVM010000015.1"/>
</dbReference>
<feature type="transmembrane region" description="Helical" evidence="1">
    <location>
        <begin position="369"/>
        <end position="390"/>
    </location>
</feature>
<dbReference type="AlphaFoldDB" id="A0A4R1QVW6"/>
<keyword evidence="1" id="KW-1133">Transmembrane helix</keyword>
<protein>
    <recommendedName>
        <fullName evidence="4">Dolichyl-phosphate-mannose-protein mannosyltransferase</fullName>
    </recommendedName>
</protein>
<name>A0A4R1QVW6_9FIRM</name>
<gene>
    <name evidence="2" type="ORF">EDD77_10941</name>
</gene>
<feature type="transmembrane region" description="Helical" evidence="1">
    <location>
        <begin position="161"/>
        <end position="180"/>
    </location>
</feature>
<feature type="transmembrane region" description="Helical" evidence="1">
    <location>
        <begin position="468"/>
        <end position="487"/>
    </location>
</feature>
<dbReference type="STRING" id="1650663.GCA_001486665_01112"/>
<reference evidence="2 3" key="1">
    <citation type="submission" date="2019-03" db="EMBL/GenBank/DDBJ databases">
        <title>Genomic Encyclopedia of Type Strains, Phase IV (KMG-IV): sequencing the most valuable type-strain genomes for metagenomic binning, comparative biology and taxonomic classification.</title>
        <authorList>
            <person name="Goeker M."/>
        </authorList>
    </citation>
    <scope>NUCLEOTIDE SEQUENCE [LARGE SCALE GENOMIC DNA]</scope>
    <source>
        <strain evidence="2 3">DSM 100451</strain>
    </source>
</reference>
<feature type="transmembrane region" description="Helical" evidence="1">
    <location>
        <begin position="51"/>
        <end position="69"/>
    </location>
</feature>
<dbReference type="OrthoDB" id="1834882at2"/>
<accession>A0A4R1QVW6</accession>
<comment type="caution">
    <text evidence="2">The sequence shown here is derived from an EMBL/GenBank/DDBJ whole genome shotgun (WGS) entry which is preliminary data.</text>
</comment>
<feature type="transmembrane region" description="Helical" evidence="1">
    <location>
        <begin position="265"/>
        <end position="282"/>
    </location>
</feature>